<dbReference type="Gene3D" id="2.60.120.200">
    <property type="match status" value="1"/>
</dbReference>
<dbReference type="AlphaFoldDB" id="A0A6J8EPM8"/>
<dbReference type="Gene3D" id="3.40.390.10">
    <property type="entry name" value="Collagenase (Catalytic Domain)"/>
    <property type="match status" value="1"/>
</dbReference>
<feature type="domain" description="MAM" evidence="3">
    <location>
        <begin position="224"/>
        <end position="378"/>
    </location>
</feature>
<dbReference type="Proteomes" id="UP000507470">
    <property type="component" value="Unassembled WGS sequence"/>
</dbReference>
<evidence type="ECO:0000259" key="4">
    <source>
        <dbReference type="PROSITE" id="PS51864"/>
    </source>
</evidence>
<gene>
    <name evidence="5" type="ORF">MCOR_54470</name>
</gene>
<keyword evidence="6" id="KW-1185">Reference proteome</keyword>
<protein>
    <submittedName>
        <fullName evidence="5">MEP1B</fullName>
        <ecNumber evidence="5">3.4.24.63</ecNumber>
    </submittedName>
</protein>
<keyword evidence="5" id="KW-0378">Hydrolase</keyword>
<dbReference type="InterPro" id="IPR006026">
    <property type="entry name" value="Peptidase_Metallo"/>
</dbReference>
<evidence type="ECO:0000256" key="1">
    <source>
        <dbReference type="PROSITE-ProRule" id="PRU01211"/>
    </source>
</evidence>
<evidence type="ECO:0000259" key="3">
    <source>
        <dbReference type="PROSITE" id="PS50060"/>
    </source>
</evidence>
<dbReference type="GO" id="GO:0006508">
    <property type="term" value="P:proteolysis"/>
    <property type="evidence" value="ECO:0007669"/>
    <property type="project" value="InterPro"/>
</dbReference>
<dbReference type="InterPro" id="IPR024079">
    <property type="entry name" value="MetalloPept_cat_dom_sf"/>
</dbReference>
<dbReference type="GO" id="GO:0008270">
    <property type="term" value="F:zinc ion binding"/>
    <property type="evidence" value="ECO:0007669"/>
    <property type="project" value="InterPro"/>
</dbReference>
<dbReference type="EC" id="3.4.24.63" evidence="5"/>
<dbReference type="SMART" id="SM00235">
    <property type="entry name" value="ZnMc"/>
    <property type="match status" value="1"/>
</dbReference>
<organism evidence="5 6">
    <name type="scientific">Mytilus coruscus</name>
    <name type="common">Sea mussel</name>
    <dbReference type="NCBI Taxonomy" id="42192"/>
    <lineage>
        <taxon>Eukaryota</taxon>
        <taxon>Metazoa</taxon>
        <taxon>Spiralia</taxon>
        <taxon>Lophotrochozoa</taxon>
        <taxon>Mollusca</taxon>
        <taxon>Bivalvia</taxon>
        <taxon>Autobranchia</taxon>
        <taxon>Pteriomorphia</taxon>
        <taxon>Mytilida</taxon>
        <taxon>Mytiloidea</taxon>
        <taxon>Mytilidae</taxon>
        <taxon>Mytilinae</taxon>
        <taxon>Mytilus</taxon>
    </lineage>
</organism>
<dbReference type="PANTHER" id="PTHR23282">
    <property type="entry name" value="APICAL ENDOSOMAL GLYCOPROTEIN PRECURSOR"/>
    <property type="match status" value="1"/>
</dbReference>
<dbReference type="GO" id="GO:0004222">
    <property type="term" value="F:metalloendopeptidase activity"/>
    <property type="evidence" value="ECO:0007669"/>
    <property type="project" value="InterPro"/>
</dbReference>
<dbReference type="SMART" id="SM00137">
    <property type="entry name" value="MAM"/>
    <property type="match status" value="1"/>
</dbReference>
<dbReference type="OrthoDB" id="291007at2759"/>
<dbReference type="GO" id="GO:0016020">
    <property type="term" value="C:membrane"/>
    <property type="evidence" value="ECO:0007669"/>
    <property type="project" value="InterPro"/>
</dbReference>
<dbReference type="CDD" id="cd06263">
    <property type="entry name" value="MAM"/>
    <property type="match status" value="1"/>
</dbReference>
<dbReference type="SUPFAM" id="SSF49899">
    <property type="entry name" value="Concanavalin A-like lectins/glucanases"/>
    <property type="match status" value="1"/>
</dbReference>
<dbReference type="Pfam" id="PF01400">
    <property type="entry name" value="Astacin"/>
    <property type="match status" value="1"/>
</dbReference>
<comment type="caution">
    <text evidence="1">Lacks conserved residue(s) required for the propagation of feature annotation.</text>
</comment>
<dbReference type="InterPro" id="IPR013320">
    <property type="entry name" value="ConA-like_dom_sf"/>
</dbReference>
<feature type="signal peptide" evidence="2">
    <location>
        <begin position="1"/>
        <end position="20"/>
    </location>
</feature>
<keyword evidence="2" id="KW-0732">Signal</keyword>
<proteinExistence type="predicted"/>
<accession>A0A6J8EPM8</accession>
<dbReference type="SUPFAM" id="SSF55486">
    <property type="entry name" value="Metalloproteases ('zincins'), catalytic domain"/>
    <property type="match status" value="1"/>
</dbReference>
<evidence type="ECO:0000313" key="6">
    <source>
        <dbReference type="Proteomes" id="UP000507470"/>
    </source>
</evidence>
<name>A0A6J8EPM8_MYTCO</name>
<dbReference type="InterPro" id="IPR051560">
    <property type="entry name" value="MAM_domain-containing"/>
</dbReference>
<dbReference type="PROSITE" id="PS50060">
    <property type="entry name" value="MAM_2"/>
    <property type="match status" value="1"/>
</dbReference>
<feature type="chain" id="PRO_5026906559" evidence="2">
    <location>
        <begin position="21"/>
        <end position="378"/>
    </location>
</feature>
<sequence length="378" mass="42827">MNSIVFLAALAIVFVQKSESAIKTWPNGIVPVAFDDSVDGFAKEKLLASMNEIQISTDNCIQFVPREAETDYVEFSTVNGLTEIPVPGVNSGKQFVKIADNLEKADMMQLLVYSLGMYNTFRRPDRDSFVNVMYDNIKDEYQQYFAISNDTTFVQSRFDFDSITFFYPYAYAKDASKPTLTAKYEGEAIPWKVSLSISDVHNLKRGYGCGGETNNRMDLLKGLSHCNFEDDLCNYQNDPTADFEFQRRRGPTPTSMTGPNADYSSGIGYYLLAEARTNNMENARLLSPAMNAGEYCLRFYYHMFGDNVRKLRIMARNNGNDVLLEEMEGNQGNEWHRYTNAFTFNQQTVLVLEAIVGRSDTGDIAIDDIYIYNGKCIV</sequence>
<dbReference type="InterPro" id="IPR000998">
    <property type="entry name" value="MAM_dom"/>
</dbReference>
<dbReference type="EMBL" id="CACVKT020009597">
    <property type="protein sequence ID" value="CAC5422420.1"/>
    <property type="molecule type" value="Genomic_DNA"/>
</dbReference>
<evidence type="ECO:0000313" key="5">
    <source>
        <dbReference type="EMBL" id="CAC5422420.1"/>
    </source>
</evidence>
<reference evidence="5 6" key="1">
    <citation type="submission" date="2020-06" db="EMBL/GenBank/DDBJ databases">
        <authorList>
            <person name="Li R."/>
            <person name="Bekaert M."/>
        </authorList>
    </citation>
    <scope>NUCLEOTIDE SEQUENCE [LARGE SCALE GENOMIC DNA]</scope>
    <source>
        <strain evidence="6">wild</strain>
    </source>
</reference>
<evidence type="ECO:0000256" key="2">
    <source>
        <dbReference type="SAM" id="SignalP"/>
    </source>
</evidence>
<dbReference type="InterPro" id="IPR001506">
    <property type="entry name" value="Peptidase_M12A"/>
</dbReference>
<dbReference type="PROSITE" id="PS51864">
    <property type="entry name" value="ASTACIN"/>
    <property type="match status" value="1"/>
</dbReference>
<feature type="domain" description="Peptidase M12A" evidence="4">
    <location>
        <begin position="20"/>
        <end position="210"/>
    </location>
</feature>
<dbReference type="Pfam" id="PF00629">
    <property type="entry name" value="MAM"/>
    <property type="match status" value="1"/>
</dbReference>
<dbReference type="PANTHER" id="PTHR23282:SF101">
    <property type="entry name" value="MAM DOMAIN-CONTAINING PROTEIN"/>
    <property type="match status" value="1"/>
</dbReference>